<protein>
    <recommendedName>
        <fullName evidence="6 7">Large ribosomal subunit protein uL22</fullName>
    </recommendedName>
</protein>
<evidence type="ECO:0000256" key="6">
    <source>
        <dbReference type="ARBA" id="ARBA00035207"/>
    </source>
</evidence>
<dbReference type="RefSeq" id="WP_176604864.1">
    <property type="nucleotide sequence ID" value="NZ_LR794158.1"/>
</dbReference>
<evidence type="ECO:0000256" key="7">
    <source>
        <dbReference type="HAMAP-Rule" id="MF_01331"/>
    </source>
</evidence>
<dbReference type="InterPro" id="IPR036394">
    <property type="entry name" value="Ribosomal_uL22_sf"/>
</dbReference>
<keyword evidence="3 7" id="KW-0694">RNA-binding</keyword>
<keyword evidence="4 7" id="KW-0689">Ribosomal protein</keyword>
<dbReference type="PROSITE" id="PS00464">
    <property type="entry name" value="RIBOSOMAL_L22"/>
    <property type="match status" value="1"/>
</dbReference>
<proteinExistence type="inferred from homology"/>
<dbReference type="GO" id="GO:0019843">
    <property type="term" value="F:rRNA binding"/>
    <property type="evidence" value="ECO:0007669"/>
    <property type="project" value="UniProtKB-UniRule"/>
</dbReference>
<evidence type="ECO:0000256" key="1">
    <source>
        <dbReference type="ARBA" id="ARBA00009451"/>
    </source>
</evidence>
<dbReference type="InterPro" id="IPR047867">
    <property type="entry name" value="Ribosomal_uL22_bac/org-type"/>
</dbReference>
<comment type="function">
    <text evidence="7 10">This protein binds specifically to 23S rRNA; its binding is stimulated by other ribosomal proteins, e.g., L4, L17, and L20. It is important during the early stages of 50S assembly. It makes multiple contacts with different domains of the 23S rRNA in the assembled 50S subunit and ribosome.</text>
</comment>
<keyword evidence="2 7" id="KW-0699">rRNA-binding</keyword>
<name>A0A6J5JWD6_9GAMM</name>
<accession>A0A6J5JWD6</accession>
<dbReference type="SUPFAM" id="SSF54843">
    <property type="entry name" value="Ribosomal protein L22"/>
    <property type="match status" value="1"/>
</dbReference>
<dbReference type="Pfam" id="PF00237">
    <property type="entry name" value="Ribosomal_L22"/>
    <property type="match status" value="1"/>
</dbReference>
<dbReference type="PANTHER" id="PTHR13501">
    <property type="entry name" value="CHLOROPLAST 50S RIBOSOMAL PROTEIN L22-RELATED"/>
    <property type="match status" value="1"/>
</dbReference>
<organism evidence="11 12">
    <name type="scientific">Candidatus Azoamicus ciliaticola</name>
    <dbReference type="NCBI Taxonomy" id="2652803"/>
    <lineage>
        <taxon>Bacteria</taxon>
        <taxon>Pseudomonadati</taxon>
        <taxon>Pseudomonadota</taxon>
        <taxon>Gammaproteobacteria</taxon>
        <taxon>Candidatus Azoamicaceae</taxon>
        <taxon>Candidatus Azoamicus</taxon>
    </lineage>
</organism>
<evidence type="ECO:0000256" key="3">
    <source>
        <dbReference type="ARBA" id="ARBA00022884"/>
    </source>
</evidence>
<dbReference type="Gene3D" id="3.90.470.10">
    <property type="entry name" value="Ribosomal protein L22/L17"/>
    <property type="match status" value="1"/>
</dbReference>
<dbReference type="KEGG" id="acil:ESZ_00117"/>
<dbReference type="GO" id="GO:0022625">
    <property type="term" value="C:cytosolic large ribosomal subunit"/>
    <property type="evidence" value="ECO:0007669"/>
    <property type="project" value="TreeGrafter"/>
</dbReference>
<dbReference type="CDD" id="cd00336">
    <property type="entry name" value="Ribosomal_L22"/>
    <property type="match status" value="1"/>
</dbReference>
<comment type="subunit">
    <text evidence="7 9">Part of the 50S ribosomal subunit.</text>
</comment>
<dbReference type="Proteomes" id="UP000509549">
    <property type="component" value="Chromosome"/>
</dbReference>
<dbReference type="EMBL" id="LR794158">
    <property type="protein sequence ID" value="CAB3976334.1"/>
    <property type="molecule type" value="Genomic_DNA"/>
</dbReference>
<dbReference type="GO" id="GO:0003735">
    <property type="term" value="F:structural constituent of ribosome"/>
    <property type="evidence" value="ECO:0007669"/>
    <property type="project" value="InterPro"/>
</dbReference>
<evidence type="ECO:0000313" key="12">
    <source>
        <dbReference type="Proteomes" id="UP000509549"/>
    </source>
</evidence>
<evidence type="ECO:0000313" key="11">
    <source>
        <dbReference type="EMBL" id="CAB3976334.1"/>
    </source>
</evidence>
<evidence type="ECO:0000256" key="5">
    <source>
        <dbReference type="ARBA" id="ARBA00023274"/>
    </source>
</evidence>
<dbReference type="NCBIfam" id="TIGR01044">
    <property type="entry name" value="rplV_bact"/>
    <property type="match status" value="1"/>
</dbReference>
<dbReference type="InterPro" id="IPR001063">
    <property type="entry name" value="Ribosomal_uL22"/>
</dbReference>
<gene>
    <name evidence="7 11" type="primary">rplV</name>
    <name evidence="11" type="ORF">ESZ_00117</name>
</gene>
<keyword evidence="5 7" id="KW-0687">Ribonucleoprotein</keyword>
<comment type="similarity">
    <text evidence="1 7 8">Belongs to the universal ribosomal protein uL22 family.</text>
</comment>
<dbReference type="GO" id="GO:0006412">
    <property type="term" value="P:translation"/>
    <property type="evidence" value="ECO:0007669"/>
    <property type="project" value="UniProtKB-UniRule"/>
</dbReference>
<sequence>MIICASAKNIRMSGQKIVPVLNVIRNMHVEKAVDILTFSGKKSAFLIMKLLKSVISNAEHNNGIDIDNLFVYRTYVTNGSSLKRFKVRAKGRSNRMLKRSCHIYIELKEKQ</sequence>
<evidence type="ECO:0000256" key="9">
    <source>
        <dbReference type="RuleBase" id="RU004006"/>
    </source>
</evidence>
<dbReference type="AlphaFoldDB" id="A0A6J5JWD6"/>
<dbReference type="InterPro" id="IPR018260">
    <property type="entry name" value="Ribosomal_uL22_CS"/>
</dbReference>
<evidence type="ECO:0000256" key="8">
    <source>
        <dbReference type="RuleBase" id="RU004005"/>
    </source>
</evidence>
<dbReference type="InterPro" id="IPR005727">
    <property type="entry name" value="Ribosomal_uL22_bac/chlpt-type"/>
</dbReference>
<dbReference type="HAMAP" id="MF_01331_B">
    <property type="entry name" value="Ribosomal_uL22_B"/>
    <property type="match status" value="1"/>
</dbReference>
<evidence type="ECO:0000256" key="2">
    <source>
        <dbReference type="ARBA" id="ARBA00022730"/>
    </source>
</evidence>
<comment type="function">
    <text evidence="7">The globular domain of the protein is located near the polypeptide exit tunnel on the outside of the subunit, while an extended beta-hairpin is found that lines the wall of the exit tunnel in the center of the 70S ribosome.</text>
</comment>
<evidence type="ECO:0000256" key="4">
    <source>
        <dbReference type="ARBA" id="ARBA00022980"/>
    </source>
</evidence>
<reference evidence="11 12" key="1">
    <citation type="submission" date="2020-04" db="EMBL/GenBank/DDBJ databases">
        <authorList>
            <person name="Graf S J."/>
        </authorList>
    </citation>
    <scope>NUCLEOTIDE SEQUENCE [LARGE SCALE GENOMIC DNA]</scope>
    <source>
        <strain evidence="11">1</strain>
    </source>
</reference>
<evidence type="ECO:0000256" key="10">
    <source>
        <dbReference type="RuleBase" id="RU004008"/>
    </source>
</evidence>
<keyword evidence="12" id="KW-1185">Reference proteome</keyword>
<dbReference type="PANTHER" id="PTHR13501:SF8">
    <property type="entry name" value="LARGE RIBOSOMAL SUBUNIT PROTEIN UL22M"/>
    <property type="match status" value="1"/>
</dbReference>